<dbReference type="AlphaFoldDB" id="A0A5B6TCW0"/>
<dbReference type="RefSeq" id="WP_149091358.1">
    <property type="nucleotide sequence ID" value="NZ_VKKY01000002.1"/>
</dbReference>
<name>A0A5B6TCW0_9BACT</name>
<dbReference type="GO" id="GO:0004497">
    <property type="term" value="F:monooxygenase activity"/>
    <property type="evidence" value="ECO:0007669"/>
    <property type="project" value="UniProtKB-KW"/>
</dbReference>
<dbReference type="EMBL" id="VKKY01000002">
    <property type="protein sequence ID" value="KAA3438299.1"/>
    <property type="molecule type" value="Genomic_DNA"/>
</dbReference>
<proteinExistence type="predicted"/>
<accession>A0A5B6TCW0</accession>
<evidence type="ECO:0000313" key="2">
    <source>
        <dbReference type="Proteomes" id="UP000324133"/>
    </source>
</evidence>
<reference evidence="1 2" key="1">
    <citation type="submission" date="2019-07" db="EMBL/GenBank/DDBJ databases">
        <title>Rufibacter sp. nov., isolated from lake sediment.</title>
        <authorList>
            <person name="Qu J.-H."/>
        </authorList>
    </citation>
    <scope>NUCLEOTIDE SEQUENCE [LARGE SCALE GENOMIC DNA]</scope>
    <source>
        <strain evidence="1 2">NBS58-1</strain>
    </source>
</reference>
<sequence length="241" mass="26948">MAPPAPSAPAHTTLSLFGVKPGHWRWGLAQMGTSLPALQKVKGLSFYKLLGSGQGRGFSLKPNWYRYGFMATWESPAAAEDFYQGHPLLEEYRQHTFEQYTLALRPLQAHGLWSGRNPFTQETHPSPVNAPIAVLTRASIRLTKAIDFWKNVPKASASLDHAEGLLGSIGLGEAPFVRQATFSLWRDEATMKAYAYRMAEHREVIKRTRTQGWYSEELFARFTPLSSQGTWNGEDPLAGLL</sequence>
<comment type="caution">
    <text evidence="1">The sequence shown here is derived from an EMBL/GenBank/DDBJ whole genome shotgun (WGS) entry which is preliminary data.</text>
</comment>
<organism evidence="1 2">
    <name type="scientific">Rufibacter hautae</name>
    <dbReference type="NCBI Taxonomy" id="2595005"/>
    <lineage>
        <taxon>Bacteria</taxon>
        <taxon>Pseudomonadati</taxon>
        <taxon>Bacteroidota</taxon>
        <taxon>Cytophagia</taxon>
        <taxon>Cytophagales</taxon>
        <taxon>Hymenobacteraceae</taxon>
        <taxon>Rufibacter</taxon>
    </lineage>
</organism>
<keyword evidence="1" id="KW-0503">Monooxygenase</keyword>
<keyword evidence="2" id="KW-1185">Reference proteome</keyword>
<keyword evidence="1" id="KW-0560">Oxidoreductase</keyword>
<dbReference type="InterPro" id="IPR049574">
    <property type="entry name" value="CrtA-like"/>
</dbReference>
<dbReference type="OrthoDB" id="1122317at2"/>
<gene>
    <name evidence="1" type="ORF">FOA19_13670</name>
</gene>
<evidence type="ECO:0000313" key="1">
    <source>
        <dbReference type="EMBL" id="KAA3438299.1"/>
    </source>
</evidence>
<protein>
    <submittedName>
        <fullName evidence="1">Spheroidene monooxygenase</fullName>
    </submittedName>
</protein>
<dbReference type="Proteomes" id="UP000324133">
    <property type="component" value="Unassembled WGS sequence"/>
</dbReference>
<dbReference type="CDD" id="cd21650">
    <property type="entry name" value="CrtA-like"/>
    <property type="match status" value="1"/>
</dbReference>